<dbReference type="RefSeq" id="WP_065792848.1">
    <property type="nucleotide sequence ID" value="NZ_JAGJED010000034.1"/>
</dbReference>
<gene>
    <name evidence="1" type="ORF">A7985_23460</name>
</gene>
<protein>
    <submittedName>
        <fullName evidence="1">Uncharacterized protein</fullName>
    </submittedName>
</protein>
<evidence type="ECO:0000313" key="1">
    <source>
        <dbReference type="EMBL" id="OCQ18418.1"/>
    </source>
</evidence>
<evidence type="ECO:0000313" key="2">
    <source>
        <dbReference type="Proteomes" id="UP000093366"/>
    </source>
</evidence>
<dbReference type="EMBL" id="MAUJ01000015">
    <property type="protein sequence ID" value="OCQ18418.1"/>
    <property type="molecule type" value="Genomic_DNA"/>
</dbReference>
<dbReference type="OrthoDB" id="9802683at2"/>
<name>A0A1C0TJP5_9GAMM</name>
<proteinExistence type="predicted"/>
<sequence length="187" mass="21266">MKVLFKITLLLGLCVGATAVKALEMLIPANSMWAYYDLPQKPCEDWKSIEFDDSNWPSGRSQLGYGEGDERTVVAKEAQGQPILVHYFRHKFSWEEIHTKQPLKLRLLVDDGARVFLNNQEVHRQLLPAESLDSAQLATGSLIEHSWYEVELGNDVRLKRENILAVEVRQVSKTSSDLSFNLALLIE</sequence>
<reference evidence="2" key="1">
    <citation type="submission" date="2016-07" db="EMBL/GenBank/DDBJ databases">
        <authorList>
            <person name="Florea S."/>
            <person name="Webb J.S."/>
            <person name="Jaromczyk J."/>
            <person name="Schardl C.L."/>
        </authorList>
    </citation>
    <scope>NUCLEOTIDE SEQUENCE [LARGE SCALE GENOMIC DNA]</scope>
    <source>
        <strain evidence="2">IPB1</strain>
    </source>
</reference>
<dbReference type="Proteomes" id="UP000093366">
    <property type="component" value="Unassembled WGS sequence"/>
</dbReference>
<comment type="caution">
    <text evidence="1">The sequence shown here is derived from an EMBL/GenBank/DDBJ whole genome shotgun (WGS) entry which is preliminary data.</text>
</comment>
<accession>A0A1C0TJP5</accession>
<dbReference type="Gene3D" id="2.60.120.260">
    <property type="entry name" value="Galactose-binding domain-like"/>
    <property type="match status" value="1"/>
</dbReference>
<organism evidence="1 2">
    <name type="scientific">Pseudoalteromonas luteoviolacea</name>
    <dbReference type="NCBI Taxonomy" id="43657"/>
    <lineage>
        <taxon>Bacteria</taxon>
        <taxon>Pseudomonadati</taxon>
        <taxon>Pseudomonadota</taxon>
        <taxon>Gammaproteobacteria</taxon>
        <taxon>Alteromonadales</taxon>
        <taxon>Pseudoalteromonadaceae</taxon>
        <taxon>Pseudoalteromonas</taxon>
    </lineage>
</organism>
<dbReference type="AlphaFoldDB" id="A0A1C0TJP5"/>